<name>A0A8T2A7L9_9BRAS</name>
<dbReference type="InterPro" id="IPR010666">
    <property type="entry name" value="Znf_GRF"/>
</dbReference>
<feature type="compositionally biased region" description="Low complexity" evidence="5">
    <location>
        <begin position="223"/>
        <end position="233"/>
    </location>
</feature>
<feature type="compositionally biased region" description="Low complexity" evidence="5">
    <location>
        <begin position="722"/>
        <end position="734"/>
    </location>
</feature>
<organism evidence="7 8">
    <name type="scientific">Arabidopsis thaliana x Arabidopsis arenosa</name>
    <dbReference type="NCBI Taxonomy" id="1240361"/>
    <lineage>
        <taxon>Eukaryota</taxon>
        <taxon>Viridiplantae</taxon>
        <taxon>Streptophyta</taxon>
        <taxon>Embryophyta</taxon>
        <taxon>Tracheophyta</taxon>
        <taxon>Spermatophyta</taxon>
        <taxon>Magnoliopsida</taxon>
        <taxon>eudicotyledons</taxon>
        <taxon>Gunneridae</taxon>
        <taxon>Pentapetalae</taxon>
        <taxon>rosids</taxon>
        <taxon>malvids</taxon>
        <taxon>Brassicales</taxon>
        <taxon>Brassicaceae</taxon>
        <taxon>Camelineae</taxon>
        <taxon>Arabidopsis</taxon>
    </lineage>
</organism>
<protein>
    <submittedName>
        <fullName evidence="7">Putative transposase Ptta/En/Spm plant</fullName>
    </submittedName>
</protein>
<evidence type="ECO:0000256" key="3">
    <source>
        <dbReference type="ARBA" id="ARBA00022833"/>
    </source>
</evidence>
<evidence type="ECO:0000256" key="4">
    <source>
        <dbReference type="PROSITE-ProRule" id="PRU01343"/>
    </source>
</evidence>
<evidence type="ECO:0000313" key="7">
    <source>
        <dbReference type="EMBL" id="KAG7568022.1"/>
    </source>
</evidence>
<keyword evidence="8" id="KW-1185">Reference proteome</keyword>
<feature type="region of interest" description="Disordered" evidence="5">
    <location>
        <begin position="152"/>
        <end position="330"/>
    </location>
</feature>
<feature type="compositionally biased region" description="Polar residues" evidence="5">
    <location>
        <begin position="180"/>
        <end position="195"/>
    </location>
</feature>
<dbReference type="PANTHER" id="PTHR48125">
    <property type="entry name" value="LP07818P1"/>
    <property type="match status" value="1"/>
</dbReference>
<feature type="compositionally biased region" description="Low complexity" evidence="5">
    <location>
        <begin position="254"/>
        <end position="272"/>
    </location>
</feature>
<feature type="compositionally biased region" description="Polar residues" evidence="5">
    <location>
        <begin position="680"/>
        <end position="689"/>
    </location>
</feature>
<dbReference type="Proteomes" id="UP000694240">
    <property type="component" value="Chromosome 9"/>
</dbReference>
<feature type="compositionally biased region" description="Low complexity" evidence="5">
    <location>
        <begin position="279"/>
        <end position="290"/>
    </location>
</feature>
<keyword evidence="1" id="KW-0479">Metal-binding</keyword>
<evidence type="ECO:0000313" key="8">
    <source>
        <dbReference type="Proteomes" id="UP000694240"/>
    </source>
</evidence>
<proteinExistence type="predicted"/>
<evidence type="ECO:0000259" key="6">
    <source>
        <dbReference type="PROSITE" id="PS51999"/>
    </source>
</evidence>
<reference evidence="7 8" key="1">
    <citation type="submission" date="2020-12" db="EMBL/GenBank/DDBJ databases">
        <title>Concerted genomic and epigenomic changes stabilize Arabidopsis allopolyploids.</title>
        <authorList>
            <person name="Chen Z."/>
        </authorList>
    </citation>
    <scope>NUCLEOTIDE SEQUENCE [LARGE SCALE GENOMIC DNA]</scope>
    <source>
        <strain evidence="7">Allo738</strain>
        <tissue evidence="7">Leaf</tissue>
    </source>
</reference>
<comment type="caution">
    <text evidence="7">The sequence shown here is derived from an EMBL/GenBank/DDBJ whole genome shotgun (WGS) entry which is preliminary data.</text>
</comment>
<dbReference type="InterPro" id="IPR004252">
    <property type="entry name" value="Probable_transposase_24"/>
</dbReference>
<feature type="region of interest" description="Disordered" evidence="5">
    <location>
        <begin position="549"/>
        <end position="569"/>
    </location>
</feature>
<feature type="compositionally biased region" description="Low complexity" evidence="5">
    <location>
        <begin position="196"/>
        <end position="211"/>
    </location>
</feature>
<keyword evidence="3" id="KW-0862">Zinc</keyword>
<dbReference type="PANTHER" id="PTHR48125:SF12">
    <property type="entry name" value="AT HOOK TRANSCRIPTION FACTOR FAMILY-RELATED"/>
    <property type="match status" value="1"/>
</dbReference>
<evidence type="ECO:0000256" key="2">
    <source>
        <dbReference type="ARBA" id="ARBA00022771"/>
    </source>
</evidence>
<feature type="compositionally biased region" description="Pro residues" evidence="5">
    <location>
        <begin position="234"/>
        <end position="245"/>
    </location>
</feature>
<dbReference type="PROSITE" id="PS51999">
    <property type="entry name" value="ZF_GRF"/>
    <property type="match status" value="1"/>
</dbReference>
<feature type="compositionally biased region" description="Acidic residues" evidence="5">
    <location>
        <begin position="306"/>
        <end position="326"/>
    </location>
</feature>
<evidence type="ECO:0000256" key="1">
    <source>
        <dbReference type="ARBA" id="ARBA00022723"/>
    </source>
</evidence>
<feature type="compositionally biased region" description="Polar residues" evidence="5">
    <location>
        <begin position="212"/>
        <end position="222"/>
    </location>
</feature>
<feature type="domain" description="GRF-type" evidence="6">
    <location>
        <begin position="25"/>
        <end position="70"/>
    </location>
</feature>
<feature type="region of interest" description="Disordered" evidence="5">
    <location>
        <begin position="680"/>
        <end position="734"/>
    </location>
</feature>
<keyword evidence="2 4" id="KW-0863">Zinc-finger</keyword>
<accession>A0A8T2A7L9</accession>
<dbReference type="Pfam" id="PF03004">
    <property type="entry name" value="Transposase_24"/>
    <property type="match status" value="1"/>
</dbReference>
<dbReference type="AlphaFoldDB" id="A0A8T2A7L9"/>
<gene>
    <name evidence="7" type="ORF">ISN45_Aa04g008600</name>
</gene>
<feature type="compositionally biased region" description="Low complexity" evidence="5">
    <location>
        <begin position="694"/>
        <end position="711"/>
    </location>
</feature>
<sequence>MSNISGASSGSSNVRERVKGVPKKCWCGEQIVQKISKSDPNPCRRYFRCGYAAANRLMNDNHTFKWVDEALCDEVSTLFGQTKRLQEDIKEIITDSMKHDEMIFEKMQKEFEKEIFERVEDAMLEKMSEFKSTMNKMMIFLVFGCLIMGKASRGRGGKSTSRGPRVFHGQNPLLPASPVRASSHSSNPNSATQSGTQSQSRRPSQYPPSTQNPTLSLQTPSAGSQQTPPAGSQQPPPAGSQQPPPARRKQPHGRQQQPSSSRQQQPSSSRQQQPPPRQHQPSSSRQQQRPPRQEPEEQQVIPPELDLNDEDDYEEEVDEEPDEEQNGDQNVDYQEMLDRLLALPGRQHLPLLSQNPIPGVETLWFNRHKGKLSRVIAGIFRRKFDGPYFSWKVTPIPIRERYFRSFARKYNWDIGITELVREGFLVIAKKRLKGIVSQAKQSGVQPPWIRDTLWAEMWVYWKTEDAVERSENASQCRNSDRGGLGVHKHLAGQKSFVQVHQEMEEELKRPVSLGEVFMKTHTRADGSFVDQKAKEVAEAYEKGIEDRMSELDEEGPQNSANSSEHSTDRMLSIDEKNEIFLKCTHKDDRGTPYGLGSLVESLNKGKRKESYASSSTSTIVELQEQLRRKITEHDAENARRDEEHRQSQSRISSLEKLVLFMKDKDPELAAFWSSASTAPEQAIPATTTPRGILPTTAAATTQPQAPTAGTTEETGLAKRVASSTSPTLSTSSNL</sequence>
<dbReference type="GO" id="GO:0008270">
    <property type="term" value="F:zinc ion binding"/>
    <property type="evidence" value="ECO:0007669"/>
    <property type="project" value="UniProtKB-KW"/>
</dbReference>
<evidence type="ECO:0000256" key="5">
    <source>
        <dbReference type="SAM" id="MobiDB-lite"/>
    </source>
</evidence>
<dbReference type="EMBL" id="JAEFBK010000009">
    <property type="protein sequence ID" value="KAG7568022.1"/>
    <property type="molecule type" value="Genomic_DNA"/>
</dbReference>